<dbReference type="PANTHER" id="PTHR30137">
    <property type="entry name" value="LUCIFERASE-LIKE MONOOXYGENASE"/>
    <property type="match status" value="1"/>
</dbReference>
<dbReference type="InterPro" id="IPR011251">
    <property type="entry name" value="Luciferase-like_dom"/>
</dbReference>
<organism evidence="2 3">
    <name type="scientific">Umezawaea endophytica</name>
    <dbReference type="NCBI Taxonomy" id="1654476"/>
    <lineage>
        <taxon>Bacteria</taxon>
        <taxon>Bacillati</taxon>
        <taxon>Actinomycetota</taxon>
        <taxon>Actinomycetes</taxon>
        <taxon>Pseudonocardiales</taxon>
        <taxon>Pseudonocardiaceae</taxon>
        <taxon>Umezawaea</taxon>
    </lineage>
</organism>
<dbReference type="EMBL" id="JANYMP010000001">
    <property type="protein sequence ID" value="MCS7475529.1"/>
    <property type="molecule type" value="Genomic_DNA"/>
</dbReference>
<gene>
    <name evidence="2" type="ORF">NZH93_01575</name>
</gene>
<dbReference type="GO" id="GO:0005829">
    <property type="term" value="C:cytosol"/>
    <property type="evidence" value="ECO:0007669"/>
    <property type="project" value="TreeGrafter"/>
</dbReference>
<accession>A0A9X2ZXN2</accession>
<dbReference type="InterPro" id="IPR050766">
    <property type="entry name" value="Bact_Lucif_Oxidored"/>
</dbReference>
<sequence>MELSPERRRLLELIGGETPAPTPPAISLFFFAADLDDEPEEKYDLILRCSELADELGLHAVWVPERHFDGFGAPYPRPAVLLAAIAARTERLRLRAGSVVLPLHDPLLVAEEWGVLSALSRGRAGISLASGWHAHDFVLRPEVFANRKSVLVEHYRTMRRLWRGEEVKREAPDGRVVDVRAYPRPRQEPPAWLTSSSNPATWLTAAELGVNVLTALLEQSVEDVASKVSLYRQALVAAGNLTRPEVTLMLHTHVGPDDETVRDRVRQPLKDYLSAHMDLFAKQATAELGVNPEDVTDADRQFLLEHGFARYYSSAGLFGSPSTCLSRVDELAAAGVTELGCLVDFGLPPDQVLECVRGLGDLRSALSERGSP</sequence>
<evidence type="ECO:0000313" key="3">
    <source>
        <dbReference type="Proteomes" id="UP001141259"/>
    </source>
</evidence>
<keyword evidence="3" id="KW-1185">Reference proteome</keyword>
<feature type="domain" description="Luciferase-like" evidence="1">
    <location>
        <begin position="35"/>
        <end position="338"/>
    </location>
</feature>
<dbReference type="Pfam" id="PF00296">
    <property type="entry name" value="Bac_luciferase"/>
    <property type="match status" value="1"/>
</dbReference>
<dbReference type="RefSeq" id="WP_259621043.1">
    <property type="nucleotide sequence ID" value="NZ_JANYMP010000001.1"/>
</dbReference>
<reference evidence="2" key="1">
    <citation type="submission" date="2022-08" db="EMBL/GenBank/DDBJ databases">
        <authorList>
            <person name="Tistechok S."/>
            <person name="Samborskyy M."/>
            <person name="Roman I."/>
        </authorList>
    </citation>
    <scope>NUCLEOTIDE SEQUENCE</scope>
    <source>
        <strain evidence="2">DSM 103496</strain>
    </source>
</reference>
<dbReference type="SUPFAM" id="SSF51679">
    <property type="entry name" value="Bacterial luciferase-like"/>
    <property type="match status" value="1"/>
</dbReference>
<dbReference type="Proteomes" id="UP001141259">
    <property type="component" value="Unassembled WGS sequence"/>
</dbReference>
<name>A0A9X2ZXN2_9PSEU</name>
<dbReference type="GO" id="GO:0016705">
    <property type="term" value="F:oxidoreductase activity, acting on paired donors, with incorporation or reduction of molecular oxygen"/>
    <property type="evidence" value="ECO:0007669"/>
    <property type="project" value="InterPro"/>
</dbReference>
<dbReference type="NCBIfam" id="TIGR04020">
    <property type="entry name" value="seco_metab_LLM"/>
    <property type="match status" value="1"/>
</dbReference>
<dbReference type="InterPro" id="IPR024011">
    <property type="entry name" value="Biosynth_lucif-like_mOase_dom"/>
</dbReference>
<dbReference type="PANTHER" id="PTHR30137:SF6">
    <property type="entry name" value="LUCIFERASE-LIKE MONOOXYGENASE"/>
    <property type="match status" value="1"/>
</dbReference>
<dbReference type="Gene3D" id="3.20.20.30">
    <property type="entry name" value="Luciferase-like domain"/>
    <property type="match status" value="1"/>
</dbReference>
<evidence type="ECO:0000259" key="1">
    <source>
        <dbReference type="Pfam" id="PF00296"/>
    </source>
</evidence>
<dbReference type="AlphaFoldDB" id="A0A9X2ZXN2"/>
<protein>
    <submittedName>
        <fullName evidence="2">LLM class flavin-dependent oxidoreductase</fullName>
    </submittedName>
</protein>
<dbReference type="InterPro" id="IPR036661">
    <property type="entry name" value="Luciferase-like_sf"/>
</dbReference>
<evidence type="ECO:0000313" key="2">
    <source>
        <dbReference type="EMBL" id="MCS7475529.1"/>
    </source>
</evidence>
<comment type="caution">
    <text evidence="2">The sequence shown here is derived from an EMBL/GenBank/DDBJ whole genome shotgun (WGS) entry which is preliminary data.</text>
</comment>
<proteinExistence type="predicted"/>